<reference evidence="3 4" key="1">
    <citation type="journal article" date="2014" name="Int. J. Syst. Evol. Microbiol.">
        <title>Complete genome sequence of Corynebacterium casei LMG S-19264T (=DSM 44701T), isolated from a smear-ripened cheese.</title>
        <authorList>
            <consortium name="US DOE Joint Genome Institute (JGI-PGF)"/>
            <person name="Walter F."/>
            <person name="Albersmeier A."/>
            <person name="Kalinowski J."/>
            <person name="Ruckert C."/>
        </authorList>
    </citation>
    <scope>NUCLEOTIDE SEQUENCE [LARGE SCALE GENOMIC DNA]</scope>
    <source>
        <strain evidence="3 4">CGMCC 1.15295</strain>
    </source>
</reference>
<evidence type="ECO:0000259" key="2">
    <source>
        <dbReference type="Pfam" id="PF00266"/>
    </source>
</evidence>
<protein>
    <submittedName>
        <fullName evidence="3">Aminotransferase</fullName>
    </submittedName>
</protein>
<gene>
    <name evidence="3" type="ORF">GCM10011531_00590</name>
</gene>
<dbReference type="PANTHER" id="PTHR43586:SF15">
    <property type="entry name" value="BLR3095 PROTEIN"/>
    <property type="match status" value="1"/>
</dbReference>
<keyword evidence="3" id="KW-0032">Aminotransferase</keyword>
<dbReference type="EMBL" id="BMIC01000001">
    <property type="protein sequence ID" value="GFZ75935.1"/>
    <property type="molecule type" value="Genomic_DNA"/>
</dbReference>
<dbReference type="SUPFAM" id="SSF53383">
    <property type="entry name" value="PLP-dependent transferases"/>
    <property type="match status" value="1"/>
</dbReference>
<dbReference type="InterPro" id="IPR000192">
    <property type="entry name" value="Aminotrans_V_dom"/>
</dbReference>
<dbReference type="GO" id="GO:0008483">
    <property type="term" value="F:transaminase activity"/>
    <property type="evidence" value="ECO:0007669"/>
    <property type="project" value="UniProtKB-KW"/>
</dbReference>
<dbReference type="Gene3D" id="3.40.640.10">
    <property type="entry name" value="Type I PLP-dependent aspartate aminotransferase-like (Major domain)"/>
    <property type="match status" value="1"/>
</dbReference>
<sequence>MSLQHQKHLFDIPEEITYLNIAAQSPSFKAIYEAGLEGLKQKNRPYSITISDYFEPVTELKKLFAELVDVDDYNRIATIPAVSYGIATVANNIKLNAGDEIIVIHEQFPSNIYAWQKLADKYNAVIKTIKAPNTDVNRVKQWNESIIDAISDKTAVVAMGNIHWSNGSLFDLKTIRQKTKTHNALLIIDGSQSVGVLPFSVKEIQPDALICAGYKWLFGPYGCAYAYYGAYFDNGVPIEENWSNRLNSENFSGLTNYESQYKPLANRYSVGESGNFIYVRMQIAALKQVIEWSPKKIQEYCKSISADAVKDLRALGCIIEDDNYRSHHLFGIKLPDDLDVNILKSALAEQHIFVSFRGNYIRISCHLFNTSEDFKKLVACMSSILQKT</sequence>
<dbReference type="InterPro" id="IPR015424">
    <property type="entry name" value="PyrdxlP-dep_Trfase"/>
</dbReference>
<proteinExistence type="predicted"/>
<dbReference type="InterPro" id="IPR015421">
    <property type="entry name" value="PyrdxlP-dep_Trfase_major"/>
</dbReference>
<dbReference type="Proteomes" id="UP000598120">
    <property type="component" value="Unassembled WGS sequence"/>
</dbReference>
<dbReference type="Pfam" id="PF00266">
    <property type="entry name" value="Aminotran_5"/>
    <property type="match status" value="1"/>
</dbReference>
<keyword evidence="3" id="KW-0808">Transferase</keyword>
<dbReference type="Gene3D" id="3.90.1150.10">
    <property type="entry name" value="Aspartate Aminotransferase, domain 1"/>
    <property type="match status" value="1"/>
</dbReference>
<dbReference type="AlphaFoldDB" id="A0A8J2TIY9"/>
<keyword evidence="4" id="KW-1185">Reference proteome</keyword>
<feature type="domain" description="Aminotransferase class V" evidence="2">
    <location>
        <begin position="51"/>
        <end position="358"/>
    </location>
</feature>
<dbReference type="InterPro" id="IPR015422">
    <property type="entry name" value="PyrdxlP-dep_Trfase_small"/>
</dbReference>
<keyword evidence="1" id="KW-0663">Pyridoxal phosphate</keyword>
<dbReference type="PANTHER" id="PTHR43586">
    <property type="entry name" value="CYSTEINE DESULFURASE"/>
    <property type="match status" value="1"/>
</dbReference>
<name>A0A8J2TIY9_9FLAO</name>
<dbReference type="RefSeq" id="WP_188604344.1">
    <property type="nucleotide sequence ID" value="NZ_BMIC01000001.1"/>
</dbReference>
<evidence type="ECO:0000313" key="3">
    <source>
        <dbReference type="EMBL" id="GFZ75935.1"/>
    </source>
</evidence>
<evidence type="ECO:0000313" key="4">
    <source>
        <dbReference type="Proteomes" id="UP000598120"/>
    </source>
</evidence>
<evidence type="ECO:0000256" key="1">
    <source>
        <dbReference type="ARBA" id="ARBA00022898"/>
    </source>
</evidence>
<accession>A0A8J2TIY9</accession>
<organism evidence="3 4">
    <name type="scientific">Aquaticitalea lipolytica</name>
    <dbReference type="NCBI Taxonomy" id="1247562"/>
    <lineage>
        <taxon>Bacteria</taxon>
        <taxon>Pseudomonadati</taxon>
        <taxon>Bacteroidota</taxon>
        <taxon>Flavobacteriia</taxon>
        <taxon>Flavobacteriales</taxon>
        <taxon>Flavobacteriaceae</taxon>
        <taxon>Aquaticitalea</taxon>
    </lineage>
</organism>
<comment type="caution">
    <text evidence="3">The sequence shown here is derived from an EMBL/GenBank/DDBJ whole genome shotgun (WGS) entry which is preliminary data.</text>
</comment>